<reference evidence="2 3" key="1">
    <citation type="submission" date="2019-10" db="EMBL/GenBank/DDBJ databases">
        <title>Streptomyces smaragdinus sp. nov. and Streptomyces fabii sp. nov., isolated from the gut of fungus growing-termite Macrotermes natalensis.</title>
        <authorList>
            <person name="Schwitalla J."/>
            <person name="Benndorf R."/>
            <person name="Martin K."/>
            <person name="De Beer W."/>
            <person name="Kaster A.-K."/>
            <person name="Vollmers J."/>
            <person name="Poulsen M."/>
            <person name="Beemelmanns C."/>
        </authorList>
    </citation>
    <scope>NUCLEOTIDE SEQUENCE [LARGE SCALE GENOMIC DNA]</scope>
    <source>
        <strain evidence="2 3">RB5</strain>
    </source>
</reference>
<keyword evidence="3" id="KW-1185">Reference proteome</keyword>
<dbReference type="Proteomes" id="UP000466345">
    <property type="component" value="Unassembled WGS sequence"/>
</dbReference>
<comment type="caution">
    <text evidence="2">The sequence shown here is derived from an EMBL/GenBank/DDBJ whole genome shotgun (WGS) entry which is preliminary data.</text>
</comment>
<sequence length="115" mass="11684">MESTITKLVGRPVTASCPIAVSERGLRGTGLSGSRSGLALGSSLGSVAVVKRPTQAPVAAPAEAKQAYAGVIAGAGLQEQTWAFGGHIAAGATDANEQHQTMRGYRGPEPWQDPS</sequence>
<organism evidence="2 3">
    <name type="scientific">Streptomyces smaragdinus</name>
    <dbReference type="NCBI Taxonomy" id="2585196"/>
    <lineage>
        <taxon>Bacteria</taxon>
        <taxon>Bacillati</taxon>
        <taxon>Actinomycetota</taxon>
        <taxon>Actinomycetes</taxon>
        <taxon>Kitasatosporales</taxon>
        <taxon>Streptomycetaceae</taxon>
        <taxon>Streptomyces</taxon>
    </lineage>
</organism>
<feature type="region of interest" description="Disordered" evidence="1">
    <location>
        <begin position="93"/>
        <end position="115"/>
    </location>
</feature>
<name>A0A7K0CS61_9ACTN</name>
<protein>
    <submittedName>
        <fullName evidence="2">Uncharacterized protein</fullName>
    </submittedName>
</protein>
<evidence type="ECO:0000313" key="3">
    <source>
        <dbReference type="Proteomes" id="UP000466345"/>
    </source>
</evidence>
<accession>A0A7K0CS61</accession>
<proteinExistence type="predicted"/>
<dbReference type="AlphaFoldDB" id="A0A7K0CS61"/>
<gene>
    <name evidence="2" type="ORF">SRB5_64680</name>
</gene>
<evidence type="ECO:0000313" key="2">
    <source>
        <dbReference type="EMBL" id="MQY16270.1"/>
    </source>
</evidence>
<dbReference type="EMBL" id="WEGJ01000050">
    <property type="protein sequence ID" value="MQY16270.1"/>
    <property type="molecule type" value="Genomic_DNA"/>
</dbReference>
<dbReference type="RefSeq" id="WP_323378850.1">
    <property type="nucleotide sequence ID" value="NZ_WEGJ01000050.1"/>
</dbReference>
<evidence type="ECO:0000256" key="1">
    <source>
        <dbReference type="SAM" id="MobiDB-lite"/>
    </source>
</evidence>